<gene>
    <name evidence="1" type="ORF">H9942_09605</name>
</gene>
<sequence>MSTESIQFNLKERFAASLPEFYQRRIIFWQDEDREFKETLDELDLPGVNIVKLTGTNNFAIKKLLLHDDLTSNYLIYNPFSYATPQDDWLRDIELYSEEFRADYYSILMSELNINASPVMRRTVKLYSTFFDNRERVARLRKIGREYQTPLQLHIDIMAVLA</sequence>
<accession>A0A9D2LZX7</accession>
<dbReference type="Proteomes" id="UP000824214">
    <property type="component" value="Unassembled WGS sequence"/>
</dbReference>
<reference evidence="1" key="1">
    <citation type="journal article" date="2021" name="PeerJ">
        <title>Extensive microbial diversity within the chicken gut microbiome revealed by metagenomics and culture.</title>
        <authorList>
            <person name="Gilroy R."/>
            <person name="Ravi A."/>
            <person name="Getino M."/>
            <person name="Pursley I."/>
            <person name="Horton D.L."/>
            <person name="Alikhan N.F."/>
            <person name="Baker D."/>
            <person name="Gharbi K."/>
            <person name="Hall N."/>
            <person name="Watson M."/>
            <person name="Adriaenssens E.M."/>
            <person name="Foster-Nyarko E."/>
            <person name="Jarju S."/>
            <person name="Secka A."/>
            <person name="Antonio M."/>
            <person name="Oren A."/>
            <person name="Chaudhuri R.R."/>
            <person name="La Ragione R."/>
            <person name="Hildebrand F."/>
            <person name="Pallen M.J."/>
        </authorList>
    </citation>
    <scope>NUCLEOTIDE SEQUENCE</scope>
    <source>
        <strain evidence="1">ChiBcolR8-3208</strain>
    </source>
</reference>
<dbReference type="EMBL" id="DWXZ01000208">
    <property type="protein sequence ID" value="HJB38304.1"/>
    <property type="molecule type" value="Genomic_DNA"/>
</dbReference>
<dbReference type="AlphaFoldDB" id="A0A9D2LZX7"/>
<evidence type="ECO:0000313" key="2">
    <source>
        <dbReference type="Proteomes" id="UP000824214"/>
    </source>
</evidence>
<evidence type="ECO:0000313" key="1">
    <source>
        <dbReference type="EMBL" id="HJB38304.1"/>
    </source>
</evidence>
<protein>
    <submittedName>
        <fullName evidence="1">BREX-1 system phosphatase PglZ type A</fullName>
    </submittedName>
</protein>
<reference evidence="1" key="2">
    <citation type="submission" date="2021-04" db="EMBL/GenBank/DDBJ databases">
        <authorList>
            <person name="Gilroy R."/>
        </authorList>
    </citation>
    <scope>NUCLEOTIDE SEQUENCE</scope>
    <source>
        <strain evidence="1">ChiBcolR8-3208</strain>
    </source>
</reference>
<proteinExistence type="predicted"/>
<name>A0A9D2LZX7_9FIRM</name>
<comment type="caution">
    <text evidence="1">The sequence shown here is derived from an EMBL/GenBank/DDBJ whole genome shotgun (WGS) entry which is preliminary data.</text>
</comment>
<organism evidence="1 2">
    <name type="scientific">Candidatus Acutalibacter ornithocaccae</name>
    <dbReference type="NCBI Taxonomy" id="2838416"/>
    <lineage>
        <taxon>Bacteria</taxon>
        <taxon>Bacillati</taxon>
        <taxon>Bacillota</taxon>
        <taxon>Clostridia</taxon>
        <taxon>Eubacteriales</taxon>
        <taxon>Acutalibacteraceae</taxon>
        <taxon>Acutalibacter</taxon>
    </lineage>
</organism>
<feature type="non-terminal residue" evidence="1">
    <location>
        <position position="162"/>
    </location>
</feature>